<dbReference type="EMBL" id="JAQJZL010000002">
    <property type="protein sequence ID" value="KAJ6051591.1"/>
    <property type="molecule type" value="Genomic_DNA"/>
</dbReference>
<dbReference type="Gene3D" id="3.40.50.300">
    <property type="entry name" value="P-loop containing nucleotide triphosphate hydrolases"/>
    <property type="match status" value="1"/>
</dbReference>
<dbReference type="Proteomes" id="UP001219568">
    <property type="component" value="Unassembled WGS sequence"/>
</dbReference>
<dbReference type="SUPFAM" id="SSF52540">
    <property type="entry name" value="P-loop containing nucleoside triphosphate hydrolases"/>
    <property type="match status" value="1"/>
</dbReference>
<dbReference type="InterPro" id="IPR027417">
    <property type="entry name" value="P-loop_NTPase"/>
</dbReference>
<gene>
    <name evidence="1" type="ORF">N7460_002125</name>
</gene>
<evidence type="ECO:0000313" key="2">
    <source>
        <dbReference type="Proteomes" id="UP001219568"/>
    </source>
</evidence>
<protein>
    <recommendedName>
        <fullName evidence="3">NB-ARC domain-containing protein</fullName>
    </recommendedName>
</protein>
<dbReference type="PANTHER" id="PTHR35205:SF1">
    <property type="entry name" value="ZU5 DOMAIN-CONTAINING PROTEIN"/>
    <property type="match status" value="1"/>
</dbReference>
<sequence>MVPNLPSLETKSCRILNLPCFILSTHSANEGFCGREDILERLAAERLPSKNIWGSGLRQFALCGLGGIGKTEIAREYSRRYKDSYDTVFWVVADEIAKLDHYYQQFSLALALEDQSECKSQVVSRELVKIWLSNPQTHLSGTDELVNPGQTGSEATWLLILDNADDPMILANYWPQGSGSVLVTSHDLLAKSMFTSRPSGLDLGPLSQEDSLSLFKYLTVNEPGNDTG</sequence>
<dbReference type="AlphaFoldDB" id="A0AAD6IJD1"/>
<comment type="caution">
    <text evidence="1">The sequence shown here is derived from an EMBL/GenBank/DDBJ whole genome shotgun (WGS) entry which is preliminary data.</text>
</comment>
<reference evidence="1" key="1">
    <citation type="journal article" date="2023" name="IMA Fungus">
        <title>Comparative genomic study of the Penicillium genus elucidates a diverse pangenome and 15 lateral gene transfer events.</title>
        <authorList>
            <person name="Petersen C."/>
            <person name="Sorensen T."/>
            <person name="Nielsen M.R."/>
            <person name="Sondergaard T.E."/>
            <person name="Sorensen J.L."/>
            <person name="Fitzpatrick D.A."/>
            <person name="Frisvad J.C."/>
            <person name="Nielsen K.L."/>
        </authorList>
    </citation>
    <scope>NUCLEOTIDE SEQUENCE</scope>
    <source>
        <strain evidence="1">IBT 15450</strain>
    </source>
</reference>
<accession>A0AAD6IJD1</accession>
<evidence type="ECO:0008006" key="3">
    <source>
        <dbReference type="Google" id="ProtNLM"/>
    </source>
</evidence>
<proteinExistence type="predicted"/>
<reference evidence="1" key="2">
    <citation type="submission" date="2023-01" db="EMBL/GenBank/DDBJ databases">
        <authorList>
            <person name="Petersen C."/>
        </authorList>
    </citation>
    <scope>NUCLEOTIDE SEQUENCE</scope>
    <source>
        <strain evidence="1">IBT 15450</strain>
    </source>
</reference>
<dbReference type="PANTHER" id="PTHR35205">
    <property type="entry name" value="NB-ARC AND TPR DOMAIN PROTEIN"/>
    <property type="match status" value="1"/>
</dbReference>
<organism evidence="1 2">
    <name type="scientific">Penicillium canescens</name>
    <dbReference type="NCBI Taxonomy" id="5083"/>
    <lineage>
        <taxon>Eukaryota</taxon>
        <taxon>Fungi</taxon>
        <taxon>Dikarya</taxon>
        <taxon>Ascomycota</taxon>
        <taxon>Pezizomycotina</taxon>
        <taxon>Eurotiomycetes</taxon>
        <taxon>Eurotiomycetidae</taxon>
        <taxon>Eurotiales</taxon>
        <taxon>Aspergillaceae</taxon>
        <taxon>Penicillium</taxon>
    </lineage>
</organism>
<keyword evidence="2" id="KW-1185">Reference proteome</keyword>
<name>A0AAD6IJD1_PENCN</name>
<evidence type="ECO:0000313" key="1">
    <source>
        <dbReference type="EMBL" id="KAJ6051591.1"/>
    </source>
</evidence>